<dbReference type="EMBL" id="CAJGYO010000008">
    <property type="protein sequence ID" value="CAD6250379.1"/>
    <property type="molecule type" value="Genomic_DNA"/>
</dbReference>
<evidence type="ECO:0000259" key="9">
    <source>
        <dbReference type="PROSITE" id="PS50966"/>
    </source>
</evidence>
<evidence type="ECO:0000256" key="3">
    <source>
        <dbReference type="ARBA" id="ARBA00022771"/>
    </source>
</evidence>
<dbReference type="InterPro" id="IPR004330">
    <property type="entry name" value="FAR1_DNA_bnd_dom"/>
</dbReference>
<reference evidence="10" key="1">
    <citation type="submission" date="2020-10" db="EMBL/GenBank/DDBJ databases">
        <authorList>
            <person name="Han B."/>
            <person name="Lu T."/>
            <person name="Zhao Q."/>
            <person name="Huang X."/>
            <person name="Zhao Y."/>
        </authorList>
    </citation>
    <scope>NUCLEOTIDE SEQUENCE</scope>
</reference>
<keyword evidence="6" id="KW-0539">Nucleus</keyword>
<feature type="signal peptide" evidence="8">
    <location>
        <begin position="1"/>
        <end position="24"/>
    </location>
</feature>
<dbReference type="Pfam" id="PF10551">
    <property type="entry name" value="MULE"/>
    <property type="match status" value="1"/>
</dbReference>
<accession>A0A811PV29</accession>
<gene>
    <name evidence="10" type="ORF">NCGR_LOCUS34170</name>
</gene>
<dbReference type="Proteomes" id="UP000604825">
    <property type="component" value="Unassembled WGS sequence"/>
</dbReference>
<feature type="domain" description="SWIM-type" evidence="9">
    <location>
        <begin position="610"/>
        <end position="648"/>
    </location>
</feature>
<evidence type="ECO:0000256" key="4">
    <source>
        <dbReference type="ARBA" id="ARBA00022833"/>
    </source>
</evidence>
<sequence length="897" mass="102469">MTNMAAPCLLVLVLLYFLAGGGRASRPRTSQVAPLFYGMNLFFLFFRAQGQSELHGNGAELHGNDAELHGNGAVLKRVEVPQDLGGISPKEVLRHEGKEVILVDDNDSGQEDGGEGKVDENAPRVGLRFKTYDDALKYYKQYAEDSGFSAIILKSSYLKSGVCRRLVIGCSRAGRGRANACYLSRESTKINCPARISLKLRQDRWLHIDDAKLEHNHPLNQFSTSLINCYKKLTDAKNGGSASRLKGHRNIPAEKEQGNFTEIGRLKFGEGDDEYIQKFFGNMQNKNPYFFYLVDLDNQGRLRNLFWSDARSRAANDYFGHDVVYFDTSYLTERYDLPLVFFTGMNNHGQPVLFGTGLLSDLSADSYAWLFRAFLSCMKGLCPKAIITEHYNAILDAVQEVLPEVRHRLCLYRIMKDVAENLKEHAEFKTIKKALKKVTYGSLKIPEFETDWKKIIEEHGLGENGCLSSLYEHRQLWTPAYLRDKFWAGMSISQRGESISSYYDGFVYPKTSLKQFFSKYEMILENKYKKEWQADEESSHRSPLTVTKFYMEEQLAKAYTINMFRKFQDELKATMYCDGMPIKVDGRLVTFEVKECSYMEDGKDTESRTYEVYFCKEEPKVEIECECGFVQFTGILCRHALSVLKLQEIFEIPKDYVLDRWRRDYKKLYSNAKKPNEMPLSDIVERSDYLFTQCSQLLNLGFVSESRYLVALKLLREAERSLLDDGLPARDRQPMLLSFEADAPENGQGLFNPQFSEGVKNSQSAHAKRCGRPPKKVTESNDDTVTQPNKEQDFLRSSFVTDNTNMIQGPSSASHLEGPHMGVQGGIDLMEGIPNLSFGNHFGMDINHQHQVPSHQRMQQNNFIQVQAEPHGFGNQWVYHPMLQDNPVLRTPTRRAG</sequence>
<dbReference type="Pfam" id="PF03101">
    <property type="entry name" value="FAR1"/>
    <property type="match status" value="1"/>
</dbReference>
<evidence type="ECO:0000256" key="2">
    <source>
        <dbReference type="ARBA" id="ARBA00022723"/>
    </source>
</evidence>
<dbReference type="OrthoDB" id="747268at2759"/>
<comment type="similarity">
    <text evidence="1 6">Belongs to the FHY3/FAR1 family.</text>
</comment>
<evidence type="ECO:0000256" key="7">
    <source>
        <dbReference type="SAM" id="MobiDB-lite"/>
    </source>
</evidence>
<name>A0A811PV29_9POAL</name>
<evidence type="ECO:0000256" key="1">
    <source>
        <dbReference type="ARBA" id="ARBA00005889"/>
    </source>
</evidence>
<dbReference type="SMART" id="SM00575">
    <property type="entry name" value="ZnF_PMZ"/>
    <property type="match status" value="1"/>
</dbReference>
<keyword evidence="2 6" id="KW-0479">Metal-binding</keyword>
<dbReference type="Pfam" id="PF04434">
    <property type="entry name" value="SWIM"/>
    <property type="match status" value="1"/>
</dbReference>
<dbReference type="InterPro" id="IPR007527">
    <property type="entry name" value="Znf_SWIM"/>
</dbReference>
<dbReference type="InterPro" id="IPR031052">
    <property type="entry name" value="FHY3/FAR1"/>
</dbReference>
<dbReference type="GO" id="GO:0005634">
    <property type="term" value="C:nucleus"/>
    <property type="evidence" value="ECO:0007669"/>
    <property type="project" value="UniProtKB-SubCell"/>
</dbReference>
<feature type="compositionally biased region" description="Basic residues" evidence="7">
    <location>
        <begin position="766"/>
        <end position="775"/>
    </location>
</feature>
<dbReference type="GO" id="GO:0008270">
    <property type="term" value="F:zinc ion binding"/>
    <property type="evidence" value="ECO:0007669"/>
    <property type="project" value="UniProtKB-UniRule"/>
</dbReference>
<feature type="region of interest" description="Disordered" evidence="7">
    <location>
        <begin position="747"/>
        <end position="789"/>
    </location>
</feature>
<comment type="subcellular location">
    <subcellularLocation>
        <location evidence="6">Nucleus</location>
    </subcellularLocation>
</comment>
<evidence type="ECO:0000256" key="8">
    <source>
        <dbReference type="SAM" id="SignalP"/>
    </source>
</evidence>
<evidence type="ECO:0000313" key="10">
    <source>
        <dbReference type="EMBL" id="CAD6250379.1"/>
    </source>
</evidence>
<dbReference type="InterPro" id="IPR018289">
    <property type="entry name" value="MULE_transposase_dom"/>
</dbReference>
<dbReference type="PANTHER" id="PTHR31669">
    <property type="entry name" value="PROTEIN FAR1-RELATED SEQUENCE 10-RELATED"/>
    <property type="match status" value="1"/>
</dbReference>
<dbReference type="PANTHER" id="PTHR31669:SF301">
    <property type="entry name" value="PROTEIN FAR1-RELATED SEQUENCE"/>
    <property type="match status" value="1"/>
</dbReference>
<dbReference type="GO" id="GO:0006355">
    <property type="term" value="P:regulation of DNA-templated transcription"/>
    <property type="evidence" value="ECO:0007669"/>
    <property type="project" value="UniProtKB-UniRule"/>
</dbReference>
<dbReference type="AlphaFoldDB" id="A0A811PV29"/>
<feature type="compositionally biased region" description="Polar residues" evidence="7">
    <location>
        <begin position="749"/>
        <end position="765"/>
    </location>
</feature>
<protein>
    <recommendedName>
        <fullName evidence="6">Protein FAR1-RELATED SEQUENCE</fullName>
    </recommendedName>
</protein>
<evidence type="ECO:0000313" key="11">
    <source>
        <dbReference type="Proteomes" id="UP000604825"/>
    </source>
</evidence>
<comment type="caution">
    <text evidence="10">The sequence shown here is derived from an EMBL/GenBank/DDBJ whole genome shotgun (WGS) entry which is preliminary data.</text>
</comment>
<keyword evidence="4 6" id="KW-0862">Zinc</keyword>
<proteinExistence type="inferred from homology"/>
<feature type="chain" id="PRO_5032619680" description="Protein FAR1-RELATED SEQUENCE" evidence="8">
    <location>
        <begin position="25"/>
        <end position="897"/>
    </location>
</feature>
<keyword evidence="3 5" id="KW-0863">Zinc-finger</keyword>
<keyword evidence="11" id="KW-1185">Reference proteome</keyword>
<evidence type="ECO:0000256" key="6">
    <source>
        <dbReference type="RuleBase" id="RU367018"/>
    </source>
</evidence>
<evidence type="ECO:0000256" key="5">
    <source>
        <dbReference type="PROSITE-ProRule" id="PRU00325"/>
    </source>
</evidence>
<keyword evidence="8" id="KW-0732">Signal</keyword>
<dbReference type="PROSITE" id="PS50966">
    <property type="entry name" value="ZF_SWIM"/>
    <property type="match status" value="1"/>
</dbReference>
<dbReference type="InterPro" id="IPR006564">
    <property type="entry name" value="Znf_PMZ"/>
</dbReference>
<organism evidence="10 11">
    <name type="scientific">Miscanthus lutarioriparius</name>
    <dbReference type="NCBI Taxonomy" id="422564"/>
    <lineage>
        <taxon>Eukaryota</taxon>
        <taxon>Viridiplantae</taxon>
        <taxon>Streptophyta</taxon>
        <taxon>Embryophyta</taxon>
        <taxon>Tracheophyta</taxon>
        <taxon>Spermatophyta</taxon>
        <taxon>Magnoliopsida</taxon>
        <taxon>Liliopsida</taxon>
        <taxon>Poales</taxon>
        <taxon>Poaceae</taxon>
        <taxon>PACMAD clade</taxon>
        <taxon>Panicoideae</taxon>
        <taxon>Andropogonodae</taxon>
        <taxon>Andropogoneae</taxon>
        <taxon>Saccharinae</taxon>
        <taxon>Miscanthus</taxon>
    </lineage>
</organism>
<comment type="function">
    <text evidence="6">Putative transcription activator involved in regulating light control of development.</text>
</comment>